<name>A0ABR0MNZ6_GOSAR</name>
<dbReference type="EMBL" id="JARKNE010000012">
    <property type="protein sequence ID" value="KAK5775678.1"/>
    <property type="molecule type" value="Genomic_DNA"/>
</dbReference>
<dbReference type="PANTHER" id="PTHR33054">
    <property type="entry name" value="CCHC-TYPE DOMAIN-CONTAINING PROTEIN"/>
    <property type="match status" value="1"/>
</dbReference>
<accession>A0ABR0MNZ6</accession>
<comment type="caution">
    <text evidence="2">The sequence shown here is derived from an EMBL/GenBank/DDBJ whole genome shotgun (WGS) entry which is preliminary data.</text>
</comment>
<keyword evidence="3" id="KW-1185">Reference proteome</keyword>
<feature type="domain" description="DUF7746" evidence="1">
    <location>
        <begin position="1"/>
        <end position="73"/>
    </location>
</feature>
<evidence type="ECO:0000259" key="1">
    <source>
        <dbReference type="Pfam" id="PF24925"/>
    </source>
</evidence>
<protein>
    <recommendedName>
        <fullName evidence="1">DUF7746 domain-containing protein</fullName>
    </recommendedName>
</protein>
<evidence type="ECO:0000313" key="3">
    <source>
        <dbReference type="Proteomes" id="UP001358586"/>
    </source>
</evidence>
<dbReference type="Pfam" id="PF24925">
    <property type="entry name" value="DUF7746"/>
    <property type="match status" value="1"/>
</dbReference>
<proteinExistence type="predicted"/>
<organism evidence="2 3">
    <name type="scientific">Gossypium arboreum</name>
    <name type="common">Tree cotton</name>
    <name type="synonym">Gossypium nanking</name>
    <dbReference type="NCBI Taxonomy" id="29729"/>
    <lineage>
        <taxon>Eukaryota</taxon>
        <taxon>Viridiplantae</taxon>
        <taxon>Streptophyta</taxon>
        <taxon>Embryophyta</taxon>
        <taxon>Tracheophyta</taxon>
        <taxon>Spermatophyta</taxon>
        <taxon>Magnoliopsida</taxon>
        <taxon>eudicotyledons</taxon>
        <taxon>Gunneridae</taxon>
        <taxon>Pentapetalae</taxon>
        <taxon>rosids</taxon>
        <taxon>malvids</taxon>
        <taxon>Malvales</taxon>
        <taxon>Malvaceae</taxon>
        <taxon>Malvoideae</taxon>
        <taxon>Gossypium</taxon>
    </lineage>
</organism>
<evidence type="ECO:0000313" key="2">
    <source>
        <dbReference type="EMBL" id="KAK5775678.1"/>
    </source>
</evidence>
<dbReference type="InterPro" id="IPR056648">
    <property type="entry name" value="DUF7746"/>
</dbReference>
<dbReference type="PANTHER" id="PTHR33054:SF9">
    <property type="entry name" value="CCHC-TYPE DOMAIN-CONTAINING PROTEIN"/>
    <property type="match status" value="1"/>
</dbReference>
<dbReference type="Proteomes" id="UP001358586">
    <property type="component" value="Chromosome 12"/>
</dbReference>
<gene>
    <name evidence="2" type="ORF">PVK06_043598</name>
</gene>
<sequence length="165" mass="18705">MVSNVYKTQNQNGLISDHVIANLLVTGFTGQLKGWWDHALTKTQQEEILKAIKKDDQGRIILDEQGREIQDAVATLIFSTSKHFIGDPSNLKDKNSELLSNLKCKKLTNFKWYKEVFMTRVMQRSNNSNDGNVQVYTIATSNKVTSKCRVIVPTGTVKRIIYDAI</sequence>
<reference evidence="2 3" key="1">
    <citation type="submission" date="2023-03" db="EMBL/GenBank/DDBJ databases">
        <title>WGS of Gossypium arboreum.</title>
        <authorList>
            <person name="Yu D."/>
        </authorList>
    </citation>
    <scope>NUCLEOTIDE SEQUENCE [LARGE SCALE GENOMIC DNA]</scope>
    <source>
        <tissue evidence="2">Leaf</tissue>
    </source>
</reference>